<dbReference type="GO" id="GO:0016705">
    <property type="term" value="F:oxidoreductase activity, acting on paired donors, with incorporation or reduction of molecular oxygen"/>
    <property type="evidence" value="ECO:0007669"/>
    <property type="project" value="InterPro"/>
</dbReference>
<name>A0A814BUH1_9BILA</name>
<keyword evidence="6 8" id="KW-0408">Iron</keyword>
<keyword evidence="9" id="KW-0812">Transmembrane</keyword>
<evidence type="ECO:0000256" key="7">
    <source>
        <dbReference type="ARBA" id="ARBA00023033"/>
    </source>
</evidence>
<keyword evidence="9" id="KW-1133">Transmembrane helix</keyword>
<evidence type="ECO:0000256" key="5">
    <source>
        <dbReference type="ARBA" id="ARBA00023002"/>
    </source>
</evidence>
<dbReference type="GO" id="GO:0005506">
    <property type="term" value="F:iron ion binding"/>
    <property type="evidence" value="ECO:0007669"/>
    <property type="project" value="InterPro"/>
</dbReference>
<keyword evidence="7" id="KW-0503">Monooxygenase</keyword>
<dbReference type="PRINTS" id="PR00463">
    <property type="entry name" value="EP450I"/>
</dbReference>
<evidence type="ECO:0000313" key="12">
    <source>
        <dbReference type="Proteomes" id="UP000663829"/>
    </source>
</evidence>
<dbReference type="CDD" id="cd11055">
    <property type="entry name" value="CYP3A-like"/>
    <property type="match status" value="1"/>
</dbReference>
<evidence type="ECO:0000313" key="11">
    <source>
        <dbReference type="EMBL" id="CAF3710603.1"/>
    </source>
</evidence>
<accession>A0A814BUH1</accession>
<dbReference type="PANTHER" id="PTHR24302">
    <property type="entry name" value="CYTOCHROME P450 FAMILY 3"/>
    <property type="match status" value="1"/>
</dbReference>
<dbReference type="EMBL" id="CAJOBC010002009">
    <property type="protein sequence ID" value="CAF3710603.1"/>
    <property type="molecule type" value="Genomic_DNA"/>
</dbReference>
<dbReference type="FunFam" id="1.10.630.10:FF:000182">
    <property type="entry name" value="Cytochrome P450 3A4"/>
    <property type="match status" value="1"/>
</dbReference>
<feature type="transmembrane region" description="Helical" evidence="9">
    <location>
        <begin position="222"/>
        <end position="243"/>
    </location>
</feature>
<dbReference type="Proteomes" id="UP000663829">
    <property type="component" value="Unassembled WGS sequence"/>
</dbReference>
<dbReference type="AlphaFoldDB" id="A0A814BUH1"/>
<dbReference type="EMBL" id="CAJNOQ010002009">
    <property type="protein sequence ID" value="CAF0932919.1"/>
    <property type="molecule type" value="Genomic_DNA"/>
</dbReference>
<dbReference type="GO" id="GO:0008395">
    <property type="term" value="F:steroid hydroxylase activity"/>
    <property type="evidence" value="ECO:0007669"/>
    <property type="project" value="TreeGrafter"/>
</dbReference>
<dbReference type="InterPro" id="IPR036396">
    <property type="entry name" value="Cyt_P450_sf"/>
</dbReference>
<keyword evidence="12" id="KW-1185">Reference proteome</keyword>
<evidence type="ECO:0000256" key="6">
    <source>
        <dbReference type="ARBA" id="ARBA00023004"/>
    </source>
</evidence>
<feature type="transmembrane region" description="Helical" evidence="9">
    <location>
        <begin position="6"/>
        <end position="22"/>
    </location>
</feature>
<dbReference type="Gene3D" id="1.10.630.10">
    <property type="entry name" value="Cytochrome P450"/>
    <property type="match status" value="1"/>
</dbReference>
<organism evidence="10 12">
    <name type="scientific">Didymodactylos carnosus</name>
    <dbReference type="NCBI Taxonomy" id="1234261"/>
    <lineage>
        <taxon>Eukaryota</taxon>
        <taxon>Metazoa</taxon>
        <taxon>Spiralia</taxon>
        <taxon>Gnathifera</taxon>
        <taxon>Rotifera</taxon>
        <taxon>Eurotatoria</taxon>
        <taxon>Bdelloidea</taxon>
        <taxon>Philodinida</taxon>
        <taxon>Philodinidae</taxon>
        <taxon>Didymodactylos</taxon>
    </lineage>
</organism>
<dbReference type="GO" id="GO:0020037">
    <property type="term" value="F:heme binding"/>
    <property type="evidence" value="ECO:0007669"/>
    <property type="project" value="InterPro"/>
</dbReference>
<keyword evidence="5" id="KW-0560">Oxidoreductase</keyword>
<evidence type="ECO:0008006" key="13">
    <source>
        <dbReference type="Google" id="ProtNLM"/>
    </source>
</evidence>
<evidence type="ECO:0000256" key="2">
    <source>
        <dbReference type="ARBA" id="ARBA00010617"/>
    </source>
</evidence>
<evidence type="ECO:0000313" key="10">
    <source>
        <dbReference type="EMBL" id="CAF0932919.1"/>
    </source>
</evidence>
<comment type="similarity">
    <text evidence="2">Belongs to the cytochrome P450 family.</text>
</comment>
<protein>
    <recommendedName>
        <fullName evidence="13">Cytochrome P450</fullName>
    </recommendedName>
</protein>
<keyword evidence="3 8" id="KW-0349">Heme</keyword>
<evidence type="ECO:0000256" key="9">
    <source>
        <dbReference type="SAM" id="Phobius"/>
    </source>
</evidence>
<dbReference type="Pfam" id="PF00067">
    <property type="entry name" value="p450"/>
    <property type="match status" value="1"/>
</dbReference>
<evidence type="ECO:0000256" key="3">
    <source>
        <dbReference type="ARBA" id="ARBA00022617"/>
    </source>
</evidence>
<feature type="binding site" description="axial binding residue" evidence="8">
    <location>
        <position position="478"/>
    </location>
    <ligand>
        <name>heme</name>
        <dbReference type="ChEBI" id="CHEBI:30413"/>
    </ligand>
    <ligandPart>
        <name>Fe</name>
        <dbReference type="ChEBI" id="CHEBI:18248"/>
    </ligandPart>
</feature>
<dbReference type="OrthoDB" id="2789670at2759"/>
<evidence type="ECO:0000256" key="8">
    <source>
        <dbReference type="PIRSR" id="PIRSR602401-1"/>
    </source>
</evidence>
<dbReference type="PRINTS" id="PR00385">
    <property type="entry name" value="P450"/>
</dbReference>
<keyword evidence="9" id="KW-0472">Membrane</keyword>
<dbReference type="InterPro" id="IPR001128">
    <property type="entry name" value="Cyt_P450"/>
</dbReference>
<evidence type="ECO:0000256" key="4">
    <source>
        <dbReference type="ARBA" id="ARBA00022723"/>
    </source>
</evidence>
<comment type="caution">
    <text evidence="10">The sequence shown here is derived from an EMBL/GenBank/DDBJ whole genome shotgun (WGS) entry which is preliminary data.</text>
</comment>
<reference evidence="10" key="1">
    <citation type="submission" date="2021-02" db="EMBL/GenBank/DDBJ databases">
        <authorList>
            <person name="Nowell W R."/>
        </authorList>
    </citation>
    <scope>NUCLEOTIDE SEQUENCE</scope>
</reference>
<gene>
    <name evidence="10" type="ORF">GPM918_LOCUS10283</name>
    <name evidence="11" type="ORF">SRO942_LOCUS10284</name>
</gene>
<dbReference type="Proteomes" id="UP000681722">
    <property type="component" value="Unassembled WGS sequence"/>
</dbReference>
<dbReference type="SUPFAM" id="SSF48264">
    <property type="entry name" value="Cytochrome P450"/>
    <property type="match status" value="1"/>
</dbReference>
<comment type="cofactor">
    <cofactor evidence="1 8">
        <name>heme</name>
        <dbReference type="ChEBI" id="CHEBI:30413"/>
    </cofactor>
</comment>
<dbReference type="InterPro" id="IPR050705">
    <property type="entry name" value="Cytochrome_P450_3A"/>
</dbReference>
<dbReference type="InterPro" id="IPR002401">
    <property type="entry name" value="Cyt_P450_E_grp-I"/>
</dbReference>
<dbReference type="PANTHER" id="PTHR24302:SF15">
    <property type="entry name" value="FATTY-ACID PEROXYGENASE"/>
    <property type="match status" value="1"/>
</dbReference>
<keyword evidence="4 8" id="KW-0479">Metal-binding</keyword>
<evidence type="ECO:0000256" key="1">
    <source>
        <dbReference type="ARBA" id="ARBA00001971"/>
    </source>
</evidence>
<sequence length="510" mass="59167">MLTLILFSVILILIVTYIFIQFKQYDYFKSRNISGPTPSFFWGNLNTLWHVKSYSRQLAEWTKKYGRIYGLFEGTTPLFIVSDVEFLQEVFIKQFSNFSNRKMTVFTKLANGKRAHLFGAEGSQWRRQRHVINPTFSALKLKQMSSLINDCINELMKKLPNYSETREEFNIYALYKRMTMDVICRCGFGVDTDMQNNEDNIYLKKCGQVFASDVRKLPLMKLGTLIPSLGVIFGNLLLLQNIVARNLSKIFPSSILNFQETPGFWLRHRVQDIIQMRSDSAKQRVDLMNLMLEAASRENIEDKPDNDTNTIDRDQSVPKKLTYEEVISNVMLFMLAGYETTSTALAYATFVLANHSDVQQKLQNEIDQHFQDSGAEETIRNPDYDLVQNMPFMEIFVKEVLRMYPIASTVINRRCMHNTDVCGIKVTEGAVVQPDLYTIHYDPELWGPEDPNIFYPERHLTKRHPLAWMPFGNGPRNCVVKGDQLESKFNINEAAVIAPEEVWIHLEKRY</sequence>
<proteinExistence type="inferred from homology"/>